<dbReference type="CDD" id="cd03024">
    <property type="entry name" value="DsbA_FrnE"/>
    <property type="match status" value="1"/>
</dbReference>
<sequence>MDQTDIVHVVEVEIVSDVVCPWCIVGFLQLRKGLEMTGLGARIRWHPFELNPGMAPEGQNLTEHIVEKYGATPEQSQASRAQLVAIGQELGFAFNFTDETRMVNTFRAHQLLDWAAERGLQHPLKLALFKAHFTDARDVSDINVLVDVAEEVGLDAGPAREALETNERADVVRQKENYWMQNGIQGVPTICIGGKIVLTGAQEASVYADAIRASAQIPAV</sequence>
<dbReference type="InterPro" id="IPR001853">
    <property type="entry name" value="DSBA-like_thioredoxin_dom"/>
</dbReference>
<protein>
    <submittedName>
        <fullName evidence="2">DSBA oxidoreductase</fullName>
    </submittedName>
</protein>
<evidence type="ECO:0000259" key="1">
    <source>
        <dbReference type="Pfam" id="PF01323"/>
    </source>
</evidence>
<gene>
    <name evidence="2" type="ORF">ATO3_16365</name>
</gene>
<dbReference type="RefSeq" id="WP_088650957.1">
    <property type="nucleotide sequence ID" value="NZ_AQQR01000006.1"/>
</dbReference>
<evidence type="ECO:0000313" key="2">
    <source>
        <dbReference type="EMBL" id="OWU72636.1"/>
    </source>
</evidence>
<organism evidence="2 3">
    <name type="scientific">Marinibacterium profundimaris</name>
    <dbReference type="NCBI Taxonomy" id="1679460"/>
    <lineage>
        <taxon>Bacteria</taxon>
        <taxon>Pseudomonadati</taxon>
        <taxon>Pseudomonadota</taxon>
        <taxon>Alphaproteobacteria</taxon>
        <taxon>Rhodobacterales</taxon>
        <taxon>Paracoccaceae</taxon>
        <taxon>Marinibacterium</taxon>
    </lineage>
</organism>
<dbReference type="Proteomes" id="UP000215377">
    <property type="component" value="Unassembled WGS sequence"/>
</dbReference>
<dbReference type="OrthoDB" id="9799122at2"/>
<dbReference type="Pfam" id="PF01323">
    <property type="entry name" value="DSBA"/>
    <property type="match status" value="1"/>
</dbReference>
<reference evidence="2 3" key="1">
    <citation type="submission" date="2013-04" db="EMBL/GenBank/DDBJ databases">
        <title>Oceanicola sp. 22II1-22F33 Genome Sequencing.</title>
        <authorList>
            <person name="Lai Q."/>
            <person name="Li G."/>
            <person name="Shao Z."/>
        </authorList>
    </citation>
    <scope>NUCLEOTIDE SEQUENCE [LARGE SCALE GENOMIC DNA]</scope>
    <source>
        <strain evidence="2 3">22II1-22F33</strain>
    </source>
</reference>
<name>A0A225NGP0_9RHOB</name>
<dbReference type="GO" id="GO:0016491">
    <property type="term" value="F:oxidoreductase activity"/>
    <property type="evidence" value="ECO:0007669"/>
    <property type="project" value="InterPro"/>
</dbReference>
<proteinExistence type="predicted"/>
<dbReference type="EMBL" id="AQQR01000006">
    <property type="protein sequence ID" value="OWU72636.1"/>
    <property type="molecule type" value="Genomic_DNA"/>
</dbReference>
<feature type="domain" description="DSBA-like thioredoxin" evidence="1">
    <location>
        <begin position="12"/>
        <end position="211"/>
    </location>
</feature>
<comment type="caution">
    <text evidence="2">The sequence shown here is derived from an EMBL/GenBank/DDBJ whole genome shotgun (WGS) entry which is preliminary data.</text>
</comment>
<dbReference type="InterPro" id="IPR036249">
    <property type="entry name" value="Thioredoxin-like_sf"/>
</dbReference>
<keyword evidence="3" id="KW-1185">Reference proteome</keyword>
<accession>A0A225NGP0</accession>
<dbReference type="PANTHER" id="PTHR13887:SF41">
    <property type="entry name" value="THIOREDOXIN SUPERFAMILY PROTEIN"/>
    <property type="match status" value="1"/>
</dbReference>
<dbReference type="Gene3D" id="3.40.30.10">
    <property type="entry name" value="Glutaredoxin"/>
    <property type="match status" value="1"/>
</dbReference>
<evidence type="ECO:0000313" key="3">
    <source>
        <dbReference type="Proteomes" id="UP000215377"/>
    </source>
</evidence>
<dbReference type="PANTHER" id="PTHR13887">
    <property type="entry name" value="GLUTATHIONE S-TRANSFERASE KAPPA"/>
    <property type="match status" value="1"/>
</dbReference>
<dbReference type="SUPFAM" id="SSF52833">
    <property type="entry name" value="Thioredoxin-like"/>
    <property type="match status" value="1"/>
</dbReference>
<dbReference type="AlphaFoldDB" id="A0A225NGP0"/>